<keyword evidence="1" id="KW-0472">Membrane</keyword>
<feature type="transmembrane region" description="Helical" evidence="1">
    <location>
        <begin position="25"/>
        <end position="43"/>
    </location>
</feature>
<name>A0A2X3EQG2_KLEPN</name>
<evidence type="ECO:0000256" key="1">
    <source>
        <dbReference type="SAM" id="Phobius"/>
    </source>
</evidence>
<sequence>MDRQLLFSLLIGVTADKIGFNPLFIAMGFFDLIGAVFLVAFIAERRAKRA</sequence>
<protein>
    <submittedName>
        <fullName evidence="2">Hexuronate transporter</fullName>
    </submittedName>
</protein>
<dbReference type="AlphaFoldDB" id="A0A2X3EQG2"/>
<dbReference type="EMBL" id="UAWN01000013">
    <property type="protein sequence ID" value="SQC38691.1"/>
    <property type="molecule type" value="Genomic_DNA"/>
</dbReference>
<gene>
    <name evidence="2" type="ORF">NCTC9128_04832</name>
</gene>
<reference evidence="2 3" key="1">
    <citation type="submission" date="2018-06" db="EMBL/GenBank/DDBJ databases">
        <authorList>
            <consortium name="Pathogen Informatics"/>
            <person name="Doyle S."/>
        </authorList>
    </citation>
    <scope>NUCLEOTIDE SEQUENCE [LARGE SCALE GENOMIC DNA]</scope>
    <source>
        <strain evidence="2 3">NCTC9128</strain>
    </source>
</reference>
<accession>A0A2X3EQG2</accession>
<evidence type="ECO:0000313" key="2">
    <source>
        <dbReference type="EMBL" id="SQC38691.1"/>
    </source>
</evidence>
<keyword evidence="1" id="KW-1133">Transmembrane helix</keyword>
<evidence type="ECO:0000313" key="3">
    <source>
        <dbReference type="Proteomes" id="UP000251088"/>
    </source>
</evidence>
<proteinExistence type="predicted"/>
<organism evidence="2 3">
    <name type="scientific">Klebsiella pneumoniae</name>
    <dbReference type="NCBI Taxonomy" id="573"/>
    <lineage>
        <taxon>Bacteria</taxon>
        <taxon>Pseudomonadati</taxon>
        <taxon>Pseudomonadota</taxon>
        <taxon>Gammaproteobacteria</taxon>
        <taxon>Enterobacterales</taxon>
        <taxon>Enterobacteriaceae</taxon>
        <taxon>Klebsiella/Raoultella group</taxon>
        <taxon>Klebsiella</taxon>
        <taxon>Klebsiella pneumoniae complex</taxon>
    </lineage>
</organism>
<keyword evidence="1" id="KW-0812">Transmembrane</keyword>
<dbReference type="Proteomes" id="UP000251088">
    <property type="component" value="Unassembled WGS sequence"/>
</dbReference>